<evidence type="ECO:0000259" key="1">
    <source>
        <dbReference type="Pfam" id="PF00329"/>
    </source>
</evidence>
<keyword evidence="3" id="KW-1185">Reference proteome</keyword>
<dbReference type="InterPro" id="IPR037232">
    <property type="entry name" value="NADH_quin_OxRdtase_su_C/D-like"/>
</dbReference>
<dbReference type="Proteomes" id="UP000189733">
    <property type="component" value="Unassembled WGS sequence"/>
</dbReference>
<dbReference type="GO" id="GO:0008137">
    <property type="term" value="F:NADH dehydrogenase (ubiquinone) activity"/>
    <property type="evidence" value="ECO:0007669"/>
    <property type="project" value="InterPro"/>
</dbReference>
<dbReference type="EMBL" id="FUYA01000006">
    <property type="protein sequence ID" value="SKA75139.1"/>
    <property type="molecule type" value="Genomic_DNA"/>
</dbReference>
<dbReference type="OrthoDB" id="3178054at2"/>
<evidence type="ECO:0000313" key="2">
    <source>
        <dbReference type="EMBL" id="SKA75139.1"/>
    </source>
</evidence>
<dbReference type="PIRSF" id="PIRSF036585">
    <property type="entry name" value="EchD"/>
    <property type="match status" value="1"/>
</dbReference>
<evidence type="ECO:0000313" key="3">
    <source>
        <dbReference type="Proteomes" id="UP000189733"/>
    </source>
</evidence>
<organism evidence="2 3">
    <name type="scientific">Desulfobaculum bizertense DSM 18034</name>
    <dbReference type="NCBI Taxonomy" id="1121442"/>
    <lineage>
        <taxon>Bacteria</taxon>
        <taxon>Pseudomonadati</taxon>
        <taxon>Thermodesulfobacteriota</taxon>
        <taxon>Desulfovibrionia</taxon>
        <taxon>Desulfovibrionales</taxon>
        <taxon>Desulfovibrionaceae</taxon>
        <taxon>Desulfobaculum</taxon>
    </lineage>
</organism>
<sequence>MIENLTEVTPDTLASEVLKYKNQGYRLVGMTCTNKTEETVDLLYHLDRDLEMHTLRMEALRDAPVPSISGVYFCAMLPENEMRDQFALVFDGLVLDFNRTLLLDEEVTLEQVPLANNLKITKK</sequence>
<dbReference type="Gene3D" id="3.30.460.80">
    <property type="entry name" value="NADH:ubiquinone oxidoreductase, 30kDa subunit"/>
    <property type="match status" value="1"/>
</dbReference>
<accession>A0A1T4WDD6</accession>
<reference evidence="2 3" key="1">
    <citation type="submission" date="2017-02" db="EMBL/GenBank/DDBJ databases">
        <authorList>
            <person name="Peterson S.W."/>
        </authorList>
    </citation>
    <scope>NUCLEOTIDE SEQUENCE [LARGE SCALE GENOMIC DNA]</scope>
    <source>
        <strain evidence="2 3">DSM 18034</strain>
    </source>
</reference>
<dbReference type="Pfam" id="PF00329">
    <property type="entry name" value="Complex1_30kDa"/>
    <property type="match status" value="1"/>
</dbReference>
<dbReference type="SUPFAM" id="SSF143243">
    <property type="entry name" value="Nqo5-like"/>
    <property type="match status" value="1"/>
</dbReference>
<dbReference type="STRING" id="1121442.SAMN02745702_02103"/>
<dbReference type="RefSeq" id="WP_078685382.1">
    <property type="nucleotide sequence ID" value="NZ_FUYA01000006.1"/>
</dbReference>
<name>A0A1T4WDD6_9BACT</name>
<dbReference type="InterPro" id="IPR012179">
    <property type="entry name" value="NiFe-hyd_3_EchD"/>
</dbReference>
<protein>
    <submittedName>
        <fullName evidence="2">Respiratory-chain NADH dehydrogenase, subunit</fullName>
    </submittedName>
</protein>
<proteinExistence type="predicted"/>
<gene>
    <name evidence="2" type="ORF">SAMN02745702_02103</name>
</gene>
<dbReference type="AlphaFoldDB" id="A0A1T4WDD6"/>
<dbReference type="InterPro" id="IPR001268">
    <property type="entry name" value="NADH_UbQ_OxRdtase_30kDa_su"/>
</dbReference>
<feature type="domain" description="NADH:ubiquinone oxidoreductase 30kDa subunit" evidence="1">
    <location>
        <begin position="15"/>
        <end position="121"/>
    </location>
</feature>